<dbReference type="InterPro" id="IPR035986">
    <property type="entry name" value="PKD_dom_sf"/>
</dbReference>
<dbReference type="InterPro" id="IPR000601">
    <property type="entry name" value="PKD_dom"/>
</dbReference>
<dbReference type="AlphaFoldDB" id="A0A2S8FUM0"/>
<accession>A0A2S8FUM0</accession>
<comment type="caution">
    <text evidence="3">The sequence shown here is derived from an EMBL/GenBank/DDBJ whole genome shotgun (WGS) entry which is preliminary data.</text>
</comment>
<sequence length="954" mass="103623">MEPMTTHGDDFGGTDGVQLNGREASIGGTLQGWPWVSDNPTYLTIQSNQLRHTYNSGTTTFTPGFTLGSDDYEISWRHVTRGDRNGNQTYYLRWDNATSSGYRVYFHPFAQIQIYRVDEGVSTLLGSITSLAWADNHVRKVRIVGGVIQAFIDGVQKLQVADSTYTDGIVKFAVNDGGNSTFLTLDDFTLEELAVTMPPTARFRTTRDNLQVTVNDFSEDVDGEIVGRSVSWGDGSPDDSGAGTEFTHTYDAPGTYTVTVTVTDNDDESTSEAQILTVVADQDAIASVVPGATAPADWTATAQPSAVGSGDFVDAKPMAALDIDLDLLYGALSEDRTVYIAAKHARGIDRVELFANNGTAAVAIKPIKVPSTKQVKGRTAYPFRLTAANFPSGYFQLRAVVYPKVGVPRVLQDSTKTYYHDGAFPFNGGSAVVKYLDNTVDTSGDGSSGTPFKSITDVITAKKASSSTRAEVWDLRIRNASIRWLGDWTDVTTGLWTGACQLSADTNYVPHCVIEFDGTLNNDASGYIRQRDAIFTFMPTVSFDLGPDASTTTATNLQGALPQLYGGLHIFRGSEIFATTGIGSVAVAKIPVLSTDTEIETYDASHLPESGSYPIFDATNERETISWTGKSGNTLTGVTGLTQDHTDQITIGRVLLDRRVVASTNWVALCDGVAYHDLPWKFPQTQYLRSCEVYEIGADYVFRLGACLDTYSHDIWPDGHGDITQVYSSTNPASAPFDNSYLDGVVGELFTYETSHQAGLYADHPGYKNILLSRLLLKSNPDRAVQLAFGSDHAEKSFEHLLVDRVTVPGCSIRLSNGQGCAFKNVMLTRNISRWVSFETNPNYDACEARAFAYVTDLTGTTAQYVTDGVQLARTDTFVNLSPSTYDPESASFKKMDLTPKGAAATIGGAFPSEWPEYDVFGNPFTDEAGAVAVTSNSFPLAFMNHYLQLIGAR</sequence>
<dbReference type="PROSITE" id="PS50093">
    <property type="entry name" value="PKD"/>
    <property type="match status" value="1"/>
</dbReference>
<name>A0A2S8FUM0_9BACT</name>
<evidence type="ECO:0000259" key="2">
    <source>
        <dbReference type="PROSITE" id="PS50093"/>
    </source>
</evidence>
<reference evidence="3 4" key="1">
    <citation type="submission" date="2018-02" db="EMBL/GenBank/DDBJ databases">
        <title>Comparative genomes isolates from brazilian mangrove.</title>
        <authorList>
            <person name="Araujo J.E."/>
            <person name="Taketani R.G."/>
            <person name="Silva M.C.P."/>
            <person name="Loureco M.V."/>
            <person name="Andreote F.D."/>
        </authorList>
    </citation>
    <scope>NUCLEOTIDE SEQUENCE [LARGE SCALE GENOMIC DNA]</scope>
    <source>
        <strain evidence="3 4">Hex-1 MGV</strain>
    </source>
</reference>
<proteinExistence type="predicted"/>
<dbReference type="InterPro" id="IPR013783">
    <property type="entry name" value="Ig-like_fold"/>
</dbReference>
<feature type="domain" description="PKD" evidence="2">
    <location>
        <begin position="198"/>
        <end position="275"/>
    </location>
</feature>
<dbReference type="Gene3D" id="2.60.40.10">
    <property type="entry name" value="Immunoglobulins"/>
    <property type="match status" value="1"/>
</dbReference>
<dbReference type="SUPFAM" id="SSF49299">
    <property type="entry name" value="PKD domain"/>
    <property type="match status" value="1"/>
</dbReference>
<dbReference type="Proteomes" id="UP000238322">
    <property type="component" value="Unassembled WGS sequence"/>
</dbReference>
<dbReference type="SMART" id="SM00089">
    <property type="entry name" value="PKD"/>
    <property type="match status" value="1"/>
</dbReference>
<feature type="region of interest" description="Disordered" evidence="1">
    <location>
        <begin position="1"/>
        <end position="20"/>
    </location>
</feature>
<evidence type="ECO:0000313" key="3">
    <source>
        <dbReference type="EMBL" id="PQO35872.1"/>
    </source>
</evidence>
<dbReference type="Gene3D" id="2.60.120.560">
    <property type="entry name" value="Exo-inulinase, domain 1"/>
    <property type="match status" value="1"/>
</dbReference>
<dbReference type="Pfam" id="PF18911">
    <property type="entry name" value="PKD_4"/>
    <property type="match status" value="1"/>
</dbReference>
<protein>
    <recommendedName>
        <fullName evidence="2">PKD domain-containing protein</fullName>
    </recommendedName>
</protein>
<feature type="region of interest" description="Disordered" evidence="1">
    <location>
        <begin position="229"/>
        <end position="248"/>
    </location>
</feature>
<gene>
    <name evidence="3" type="ORF">C5Y83_08010</name>
</gene>
<dbReference type="EMBL" id="PUHY01000006">
    <property type="protein sequence ID" value="PQO35872.1"/>
    <property type="molecule type" value="Genomic_DNA"/>
</dbReference>
<evidence type="ECO:0000313" key="4">
    <source>
        <dbReference type="Proteomes" id="UP000238322"/>
    </source>
</evidence>
<organism evidence="3 4">
    <name type="scientific">Blastopirellula marina</name>
    <dbReference type="NCBI Taxonomy" id="124"/>
    <lineage>
        <taxon>Bacteria</taxon>
        <taxon>Pseudomonadati</taxon>
        <taxon>Planctomycetota</taxon>
        <taxon>Planctomycetia</taxon>
        <taxon>Pirellulales</taxon>
        <taxon>Pirellulaceae</taxon>
        <taxon>Blastopirellula</taxon>
    </lineage>
</organism>
<evidence type="ECO:0000256" key="1">
    <source>
        <dbReference type="SAM" id="MobiDB-lite"/>
    </source>
</evidence>
<dbReference type="InterPro" id="IPR022409">
    <property type="entry name" value="PKD/Chitinase_dom"/>
</dbReference>